<dbReference type="AlphaFoldDB" id="A0A330HZC8"/>
<keyword evidence="2" id="KW-0902">Two-component regulatory system</keyword>
<evidence type="ECO:0000256" key="6">
    <source>
        <dbReference type="PROSITE-ProRule" id="PRU00169"/>
    </source>
</evidence>
<evidence type="ECO:0000256" key="4">
    <source>
        <dbReference type="ARBA" id="ARBA00023125"/>
    </source>
</evidence>
<comment type="caution">
    <text evidence="9">The sequence shown here is derived from an EMBL/GenBank/DDBJ whole genome shotgun (WGS) entry which is preliminary data.</text>
</comment>
<dbReference type="Pfam" id="PF00072">
    <property type="entry name" value="Response_reg"/>
    <property type="match status" value="1"/>
</dbReference>
<dbReference type="GO" id="GO:0003677">
    <property type="term" value="F:DNA binding"/>
    <property type="evidence" value="ECO:0007669"/>
    <property type="project" value="UniProtKB-KW"/>
</dbReference>
<dbReference type="PANTHER" id="PTHR44688">
    <property type="entry name" value="DNA-BINDING TRANSCRIPTIONAL ACTIVATOR DEVR_DOSR"/>
    <property type="match status" value="1"/>
</dbReference>
<dbReference type="Pfam" id="PF00196">
    <property type="entry name" value="GerE"/>
    <property type="match status" value="1"/>
</dbReference>
<name>A0A330HZC8_9HYPH</name>
<evidence type="ECO:0000313" key="10">
    <source>
        <dbReference type="Proteomes" id="UP000251558"/>
    </source>
</evidence>
<dbReference type="FunFam" id="3.40.50.2300:FF:000018">
    <property type="entry name" value="DNA-binding transcriptional regulator NtrC"/>
    <property type="match status" value="1"/>
</dbReference>
<dbReference type="PROSITE" id="PS00622">
    <property type="entry name" value="HTH_LUXR_1"/>
    <property type="match status" value="1"/>
</dbReference>
<evidence type="ECO:0000256" key="1">
    <source>
        <dbReference type="ARBA" id="ARBA00022553"/>
    </source>
</evidence>
<evidence type="ECO:0000313" key="9">
    <source>
        <dbReference type="EMBL" id="RAZ93082.1"/>
    </source>
</evidence>
<dbReference type="PROSITE" id="PS50043">
    <property type="entry name" value="HTH_LUXR_2"/>
    <property type="match status" value="1"/>
</dbReference>
<reference evidence="10" key="1">
    <citation type="submission" date="2018-06" db="EMBL/GenBank/DDBJ databases">
        <authorList>
            <person name="Helene L.C."/>
            <person name="Dall'Agnol R."/>
            <person name="Delamuta J.R."/>
            <person name="Hungria M."/>
        </authorList>
    </citation>
    <scope>NUCLEOTIDE SEQUENCE [LARGE SCALE GENOMIC DNA]</scope>
    <source>
        <strain evidence="10">AC99b</strain>
    </source>
</reference>
<dbReference type="Gene3D" id="1.10.10.10">
    <property type="entry name" value="Winged helix-like DNA-binding domain superfamily/Winged helix DNA-binding domain"/>
    <property type="match status" value="1"/>
</dbReference>
<dbReference type="GO" id="GO:0006355">
    <property type="term" value="P:regulation of DNA-templated transcription"/>
    <property type="evidence" value="ECO:0007669"/>
    <property type="project" value="InterPro"/>
</dbReference>
<dbReference type="InterPro" id="IPR001789">
    <property type="entry name" value="Sig_transdc_resp-reg_receiver"/>
</dbReference>
<protein>
    <submittedName>
        <fullName evidence="9">DNA-binding response regulator</fullName>
    </submittedName>
</protein>
<feature type="domain" description="HTH luxR-type" evidence="7">
    <location>
        <begin position="143"/>
        <end position="208"/>
    </location>
</feature>
<keyword evidence="5" id="KW-0804">Transcription</keyword>
<proteinExistence type="predicted"/>
<dbReference type="InterPro" id="IPR036388">
    <property type="entry name" value="WH-like_DNA-bd_sf"/>
</dbReference>
<reference evidence="9 10" key="2">
    <citation type="submission" date="2018-07" db="EMBL/GenBank/DDBJ databases">
        <title>Diversity of Mesorhizobium strains in Brazil.</title>
        <authorList>
            <person name="Helene L.C.F."/>
            <person name="Dall'Agnol R."/>
            <person name="Delamuta J.R.M."/>
            <person name="Hungria M."/>
        </authorList>
    </citation>
    <scope>NUCLEOTIDE SEQUENCE [LARGE SCALE GENOMIC DNA]</scope>
    <source>
        <strain evidence="9 10">AC99b</strain>
    </source>
</reference>
<dbReference type="Gene3D" id="3.40.50.2300">
    <property type="match status" value="1"/>
</dbReference>
<evidence type="ECO:0000256" key="2">
    <source>
        <dbReference type="ARBA" id="ARBA00023012"/>
    </source>
</evidence>
<evidence type="ECO:0000259" key="8">
    <source>
        <dbReference type="PROSITE" id="PS50110"/>
    </source>
</evidence>
<dbReference type="PANTHER" id="PTHR44688:SF16">
    <property type="entry name" value="DNA-BINDING TRANSCRIPTIONAL ACTIVATOR DEVR_DOSR"/>
    <property type="match status" value="1"/>
</dbReference>
<dbReference type="GO" id="GO:0000160">
    <property type="term" value="P:phosphorelay signal transduction system"/>
    <property type="evidence" value="ECO:0007669"/>
    <property type="project" value="UniProtKB-KW"/>
</dbReference>
<dbReference type="InterPro" id="IPR011006">
    <property type="entry name" value="CheY-like_superfamily"/>
</dbReference>
<sequence>MGVANPETADSPIAILVDDDAEVRDSLEELLRSVGIDTISFSSAQEVLDTNLPSRPGCLVLDVRMPGLSGIDLQQLLAARNIMTPIIFLTGHGDIAMSVEAMKAGAVDFLTKPVRDQTFLDAVSIAIAADIARRAASAVTQKNSALYDALTPREREVLSFVVSGAMNKEIAFDLGISEITVKLHRSNMMRKMNARSVSHLFNVCQSLPADIQSRLKIASAAGKQPQNREQEGTLLAE</sequence>
<dbReference type="RefSeq" id="WP_112094991.1">
    <property type="nucleotide sequence ID" value="NZ_QMBP01000001.1"/>
</dbReference>
<evidence type="ECO:0000259" key="7">
    <source>
        <dbReference type="PROSITE" id="PS50043"/>
    </source>
</evidence>
<dbReference type="PRINTS" id="PR00038">
    <property type="entry name" value="HTHLUXR"/>
</dbReference>
<keyword evidence="4 9" id="KW-0238">DNA-binding</keyword>
<dbReference type="CDD" id="cd17537">
    <property type="entry name" value="REC_FixJ"/>
    <property type="match status" value="1"/>
</dbReference>
<keyword evidence="3" id="KW-0805">Transcription regulation</keyword>
<accession>A0A330HZC8</accession>
<evidence type="ECO:0000256" key="5">
    <source>
        <dbReference type="ARBA" id="ARBA00023163"/>
    </source>
</evidence>
<keyword evidence="10" id="KW-1185">Reference proteome</keyword>
<dbReference type="InterPro" id="IPR000792">
    <property type="entry name" value="Tscrpt_reg_LuxR_C"/>
</dbReference>
<dbReference type="OrthoDB" id="9782655at2"/>
<dbReference type="PROSITE" id="PS50110">
    <property type="entry name" value="RESPONSE_REGULATORY"/>
    <property type="match status" value="1"/>
</dbReference>
<dbReference type="SUPFAM" id="SSF52172">
    <property type="entry name" value="CheY-like"/>
    <property type="match status" value="1"/>
</dbReference>
<gene>
    <name evidence="9" type="ORF">DPM33_00720</name>
</gene>
<dbReference type="SMART" id="SM00421">
    <property type="entry name" value="HTH_LUXR"/>
    <property type="match status" value="1"/>
</dbReference>
<keyword evidence="1 6" id="KW-0597">Phosphoprotein</keyword>
<dbReference type="SMART" id="SM00448">
    <property type="entry name" value="REC"/>
    <property type="match status" value="1"/>
</dbReference>
<dbReference type="CDD" id="cd06170">
    <property type="entry name" value="LuxR_C_like"/>
    <property type="match status" value="1"/>
</dbReference>
<evidence type="ECO:0000256" key="3">
    <source>
        <dbReference type="ARBA" id="ARBA00023015"/>
    </source>
</evidence>
<dbReference type="EMBL" id="QMBP01000001">
    <property type="protein sequence ID" value="RAZ93082.1"/>
    <property type="molecule type" value="Genomic_DNA"/>
</dbReference>
<dbReference type="Proteomes" id="UP000251558">
    <property type="component" value="Unassembled WGS sequence"/>
</dbReference>
<feature type="domain" description="Response regulatory" evidence="8">
    <location>
        <begin position="13"/>
        <end position="127"/>
    </location>
</feature>
<organism evidence="9 10">
    <name type="scientific">Mesorhizobium hawassense</name>
    <dbReference type="NCBI Taxonomy" id="1209954"/>
    <lineage>
        <taxon>Bacteria</taxon>
        <taxon>Pseudomonadati</taxon>
        <taxon>Pseudomonadota</taxon>
        <taxon>Alphaproteobacteria</taxon>
        <taxon>Hyphomicrobiales</taxon>
        <taxon>Phyllobacteriaceae</taxon>
        <taxon>Mesorhizobium</taxon>
    </lineage>
</organism>
<feature type="modified residue" description="4-aspartylphosphate" evidence="6">
    <location>
        <position position="62"/>
    </location>
</feature>